<feature type="signal peptide" evidence="6">
    <location>
        <begin position="1"/>
        <end position="26"/>
    </location>
</feature>
<dbReference type="AlphaFoldDB" id="A0A540KCW4"/>
<proteinExistence type="inferred from homology"/>
<protein>
    <recommendedName>
        <fullName evidence="7">Bifunctional inhibitor/plant lipid transfer protein/seed storage helical domain-containing protein</fullName>
    </recommendedName>
</protein>
<dbReference type="GO" id="GO:0006869">
    <property type="term" value="P:lipid transport"/>
    <property type="evidence" value="ECO:0007669"/>
    <property type="project" value="InterPro"/>
</dbReference>
<dbReference type="InterPro" id="IPR000528">
    <property type="entry name" value="Plant_nsLTP"/>
</dbReference>
<feature type="chain" id="PRO_5021899600" description="Bifunctional inhibitor/plant lipid transfer protein/seed storage helical domain-containing protein" evidence="6">
    <location>
        <begin position="27"/>
        <end position="242"/>
    </location>
</feature>
<evidence type="ECO:0000256" key="6">
    <source>
        <dbReference type="SAM" id="SignalP"/>
    </source>
</evidence>
<evidence type="ECO:0000256" key="1">
    <source>
        <dbReference type="ARBA" id="ARBA00003211"/>
    </source>
</evidence>
<dbReference type="PRINTS" id="PR00382">
    <property type="entry name" value="LIPIDTRNSFER"/>
</dbReference>
<dbReference type="Pfam" id="PF00234">
    <property type="entry name" value="Tryp_alpha_amyl"/>
    <property type="match status" value="1"/>
</dbReference>
<keyword evidence="9" id="KW-1185">Reference proteome</keyword>
<dbReference type="EMBL" id="VIEB01001452">
    <property type="protein sequence ID" value="TQD72071.1"/>
    <property type="molecule type" value="Genomic_DNA"/>
</dbReference>
<comment type="function">
    <text evidence="1">Plant non-specific lipid-transfer proteins transfer phospholipids as well as galactolipids across membranes. May play a role in wax or cutin deposition in the cell walls of expanding epidermal cells and certain secretory tissues.</text>
</comment>
<dbReference type="PROSITE" id="PS00597">
    <property type="entry name" value="PLANT_LTP"/>
    <property type="match status" value="1"/>
</dbReference>
<evidence type="ECO:0000313" key="8">
    <source>
        <dbReference type="EMBL" id="TQD72071.1"/>
    </source>
</evidence>
<dbReference type="Proteomes" id="UP000315295">
    <property type="component" value="Unassembled WGS sequence"/>
</dbReference>
<gene>
    <name evidence="8" type="ORF">C1H46_042395</name>
</gene>
<accession>A0A540KCW4</accession>
<evidence type="ECO:0000256" key="5">
    <source>
        <dbReference type="ARBA" id="ARBA00023157"/>
    </source>
</evidence>
<feature type="domain" description="Bifunctional inhibitor/plant lipid transfer protein/seed storage helical" evidence="7">
    <location>
        <begin position="32"/>
        <end position="119"/>
    </location>
</feature>
<dbReference type="PANTHER" id="PTHR33076">
    <property type="entry name" value="NON-SPECIFIC LIPID-TRANSFER PROTEIN 2-RELATED"/>
    <property type="match status" value="1"/>
</dbReference>
<evidence type="ECO:0000259" key="7">
    <source>
        <dbReference type="Pfam" id="PF00234"/>
    </source>
</evidence>
<keyword evidence="6" id="KW-0732">Signal</keyword>
<comment type="similarity">
    <text evidence="2">Belongs to the plant LTP family.</text>
</comment>
<sequence length="242" mass="26990">MAHPPRYIGFASVIILLCAILLAAKAQTALNCATVFHEFSFCKSFAPGLSSEPLKQCCDSVKTLNTIARHDEGGPQMICEFIENLSYWSNVSFDTSRIQDLPTKCRLHLSFLISNSMDCFSLCSMALPLRFCAMTIFLLVCGFANAQARSHIYEQAWHDFSNCFGFSTGVESDVSIECCTSVTTLNRMAKKFKNAPSVICHCIEDMAWAYQTPYVASRIPDIPIQCNEHLSFPISNNMDCNK</sequence>
<evidence type="ECO:0000256" key="3">
    <source>
        <dbReference type="ARBA" id="ARBA00022448"/>
    </source>
</evidence>
<keyword evidence="5" id="KW-1015">Disulfide bond</keyword>
<evidence type="ECO:0000256" key="4">
    <source>
        <dbReference type="ARBA" id="ARBA00023121"/>
    </source>
</evidence>
<dbReference type="STRING" id="106549.A0A540KCW4"/>
<comment type="caution">
    <text evidence="8">The sequence shown here is derived from an EMBL/GenBank/DDBJ whole genome shotgun (WGS) entry which is preliminary data.</text>
</comment>
<dbReference type="InterPro" id="IPR016140">
    <property type="entry name" value="Bifunc_inhib/LTP/seed_store"/>
</dbReference>
<evidence type="ECO:0000313" key="9">
    <source>
        <dbReference type="Proteomes" id="UP000315295"/>
    </source>
</evidence>
<dbReference type="SUPFAM" id="SSF47699">
    <property type="entry name" value="Bifunctional inhibitor/lipid-transfer protein/seed storage 2S albumin"/>
    <property type="match status" value="2"/>
</dbReference>
<organism evidence="8 9">
    <name type="scientific">Malus baccata</name>
    <name type="common">Siberian crab apple</name>
    <name type="synonym">Pyrus baccata</name>
    <dbReference type="NCBI Taxonomy" id="106549"/>
    <lineage>
        <taxon>Eukaryota</taxon>
        <taxon>Viridiplantae</taxon>
        <taxon>Streptophyta</taxon>
        <taxon>Embryophyta</taxon>
        <taxon>Tracheophyta</taxon>
        <taxon>Spermatophyta</taxon>
        <taxon>Magnoliopsida</taxon>
        <taxon>eudicotyledons</taxon>
        <taxon>Gunneridae</taxon>
        <taxon>Pentapetalae</taxon>
        <taxon>rosids</taxon>
        <taxon>fabids</taxon>
        <taxon>Rosales</taxon>
        <taxon>Rosaceae</taxon>
        <taxon>Amygdaloideae</taxon>
        <taxon>Maleae</taxon>
        <taxon>Malus</taxon>
    </lineage>
</organism>
<keyword evidence="4" id="KW-0446">Lipid-binding</keyword>
<reference evidence="8 9" key="1">
    <citation type="journal article" date="2019" name="G3 (Bethesda)">
        <title>Sequencing of a Wild Apple (Malus baccata) Genome Unravels the Differences Between Cultivated and Wild Apple Species Regarding Disease Resistance and Cold Tolerance.</title>
        <authorList>
            <person name="Chen X."/>
        </authorList>
    </citation>
    <scope>NUCLEOTIDE SEQUENCE [LARGE SCALE GENOMIC DNA]</scope>
    <source>
        <strain evidence="9">cv. Shandingzi</strain>
        <tissue evidence="8">Leaves</tissue>
    </source>
</reference>
<dbReference type="GO" id="GO:0008289">
    <property type="term" value="F:lipid binding"/>
    <property type="evidence" value="ECO:0007669"/>
    <property type="project" value="UniProtKB-KW"/>
</dbReference>
<dbReference type="InterPro" id="IPR036312">
    <property type="entry name" value="Bifun_inhib/LTP/seed_sf"/>
</dbReference>
<evidence type="ECO:0000256" key="2">
    <source>
        <dbReference type="ARBA" id="ARBA00009748"/>
    </source>
</evidence>
<dbReference type="Gene3D" id="1.10.110.10">
    <property type="entry name" value="Plant lipid-transfer and hydrophobic proteins"/>
    <property type="match status" value="2"/>
</dbReference>
<name>A0A540KCW4_MALBA</name>
<keyword evidence="3" id="KW-0813">Transport</keyword>